<dbReference type="PANTHER" id="PTHR32322">
    <property type="entry name" value="INNER MEMBRANE TRANSPORTER"/>
    <property type="match status" value="1"/>
</dbReference>
<feature type="transmembrane region" description="Helical" evidence="7">
    <location>
        <begin position="95"/>
        <end position="113"/>
    </location>
</feature>
<feature type="transmembrane region" description="Helical" evidence="7">
    <location>
        <begin position="179"/>
        <end position="199"/>
    </location>
</feature>
<accession>A0ABY6YZP1</accession>
<evidence type="ECO:0000256" key="5">
    <source>
        <dbReference type="ARBA" id="ARBA00022989"/>
    </source>
</evidence>
<feature type="domain" description="EamA" evidence="8">
    <location>
        <begin position="5"/>
        <end position="135"/>
    </location>
</feature>
<name>A0ABY6YZP1_9BACL</name>
<feature type="transmembrane region" description="Helical" evidence="7">
    <location>
        <begin position="242"/>
        <end position="262"/>
    </location>
</feature>
<dbReference type="Pfam" id="PF00892">
    <property type="entry name" value="EamA"/>
    <property type="match status" value="2"/>
</dbReference>
<evidence type="ECO:0000313" key="10">
    <source>
        <dbReference type="Proteomes" id="UP001164803"/>
    </source>
</evidence>
<evidence type="ECO:0000256" key="1">
    <source>
        <dbReference type="ARBA" id="ARBA00004651"/>
    </source>
</evidence>
<evidence type="ECO:0000256" key="4">
    <source>
        <dbReference type="ARBA" id="ARBA00022692"/>
    </source>
</evidence>
<evidence type="ECO:0000313" key="9">
    <source>
        <dbReference type="EMBL" id="WAH35180.1"/>
    </source>
</evidence>
<dbReference type="EMBL" id="CP104064">
    <property type="protein sequence ID" value="WAH35180.1"/>
    <property type="molecule type" value="Genomic_DNA"/>
</dbReference>
<dbReference type="InterPro" id="IPR000620">
    <property type="entry name" value="EamA_dom"/>
</dbReference>
<evidence type="ECO:0000256" key="3">
    <source>
        <dbReference type="ARBA" id="ARBA00022475"/>
    </source>
</evidence>
<feature type="transmembrane region" description="Helical" evidence="7">
    <location>
        <begin position="31"/>
        <end position="51"/>
    </location>
</feature>
<sequence>MVGLAYIVMCLIYGTTFLGIRVGDNAGMPPFLFAAIRFCAAGLVTLFIVAVRDRKSFPQSFRSYLRLASVGFFTTTGVFAIVYDAERYVPSGYAALMSATMPFIVMILGRLVYRQTIIRMQYVGLAVGFVGVFAVAWPGLHSGVPHWLLNTFVLLVAQIMASVGALQSRSALADGMSPFVVNGFQCLFGGIGLLLLSVFTGELPVRTVHQAGAGIGALVYLTIFGSIIASTLFYWLIERIGALLASTWTYISPIIAVIVGRFTLREPIYSWTIIGAIAIIGGVILLNLHLFRGLLKGRAHMTPETPVTQK</sequence>
<evidence type="ECO:0000256" key="2">
    <source>
        <dbReference type="ARBA" id="ARBA00007362"/>
    </source>
</evidence>
<evidence type="ECO:0000256" key="7">
    <source>
        <dbReference type="SAM" id="Phobius"/>
    </source>
</evidence>
<reference evidence="9" key="1">
    <citation type="submission" date="2022-08" db="EMBL/GenBank/DDBJ databases">
        <title>Alicyclobacillus dauci DSM2870, complete genome.</title>
        <authorList>
            <person name="Wang Q."/>
            <person name="Cai R."/>
            <person name="Wang Z."/>
        </authorList>
    </citation>
    <scope>NUCLEOTIDE SEQUENCE</scope>
    <source>
        <strain evidence="9">DSM 28700</strain>
    </source>
</reference>
<keyword evidence="6 7" id="KW-0472">Membrane</keyword>
<dbReference type="SUPFAM" id="SSF103481">
    <property type="entry name" value="Multidrug resistance efflux transporter EmrE"/>
    <property type="match status" value="2"/>
</dbReference>
<dbReference type="PANTHER" id="PTHR32322:SF18">
    <property type="entry name" value="S-ADENOSYLMETHIONINE_S-ADENOSYLHOMOCYSTEINE TRANSPORTER"/>
    <property type="match status" value="1"/>
</dbReference>
<feature type="transmembrane region" description="Helical" evidence="7">
    <location>
        <begin position="268"/>
        <end position="291"/>
    </location>
</feature>
<dbReference type="InterPro" id="IPR037185">
    <property type="entry name" value="EmrE-like"/>
</dbReference>
<protein>
    <submittedName>
        <fullName evidence="9">EamA family transporter</fullName>
    </submittedName>
</protein>
<comment type="similarity">
    <text evidence="2">Belongs to the EamA transporter family.</text>
</comment>
<feature type="domain" description="EamA" evidence="8">
    <location>
        <begin position="152"/>
        <end position="287"/>
    </location>
</feature>
<feature type="transmembrane region" description="Helical" evidence="7">
    <location>
        <begin position="211"/>
        <end position="235"/>
    </location>
</feature>
<proteinExistence type="inferred from homology"/>
<feature type="transmembrane region" description="Helical" evidence="7">
    <location>
        <begin position="122"/>
        <end position="140"/>
    </location>
</feature>
<dbReference type="InterPro" id="IPR050638">
    <property type="entry name" value="AA-Vitamin_Transporters"/>
</dbReference>
<feature type="transmembrane region" description="Helical" evidence="7">
    <location>
        <begin position="63"/>
        <end position="83"/>
    </location>
</feature>
<gene>
    <name evidence="9" type="ORF">NZD86_12735</name>
</gene>
<keyword evidence="4 7" id="KW-0812">Transmembrane</keyword>
<evidence type="ECO:0000256" key="6">
    <source>
        <dbReference type="ARBA" id="ARBA00023136"/>
    </source>
</evidence>
<keyword evidence="5 7" id="KW-1133">Transmembrane helix</keyword>
<keyword evidence="10" id="KW-1185">Reference proteome</keyword>
<keyword evidence="3" id="KW-1003">Cell membrane</keyword>
<dbReference type="Proteomes" id="UP001164803">
    <property type="component" value="Chromosome"/>
</dbReference>
<evidence type="ECO:0000259" key="8">
    <source>
        <dbReference type="Pfam" id="PF00892"/>
    </source>
</evidence>
<feature type="transmembrane region" description="Helical" evidence="7">
    <location>
        <begin position="146"/>
        <end position="167"/>
    </location>
</feature>
<comment type="subcellular location">
    <subcellularLocation>
        <location evidence="1">Cell membrane</location>
        <topology evidence="1">Multi-pass membrane protein</topology>
    </subcellularLocation>
</comment>
<organism evidence="9 10">
    <name type="scientific">Alicyclobacillus dauci</name>
    <dbReference type="NCBI Taxonomy" id="1475485"/>
    <lineage>
        <taxon>Bacteria</taxon>
        <taxon>Bacillati</taxon>
        <taxon>Bacillota</taxon>
        <taxon>Bacilli</taxon>
        <taxon>Bacillales</taxon>
        <taxon>Alicyclobacillaceae</taxon>
        <taxon>Alicyclobacillus</taxon>
    </lineage>
</organism>
<dbReference type="RefSeq" id="WP_268042148.1">
    <property type="nucleotide sequence ID" value="NZ_CP104064.1"/>
</dbReference>
<dbReference type="Gene3D" id="1.10.3730.20">
    <property type="match status" value="1"/>
</dbReference>